<organism evidence="2 3">
    <name type="scientific">Peptoanaerobacter stomatis</name>
    <dbReference type="NCBI Taxonomy" id="796937"/>
    <lineage>
        <taxon>Bacteria</taxon>
        <taxon>Bacillati</taxon>
        <taxon>Bacillota</taxon>
        <taxon>Clostridia</taxon>
        <taxon>Peptostreptococcales</taxon>
        <taxon>Filifactoraceae</taxon>
        <taxon>Peptoanaerobacter</taxon>
    </lineage>
</organism>
<sequence>MKKQLRNKKKGFTLIELIVVIVILGLLAAVLVPRFTGMRHEATVKAEGSTAASIISAARVQEAQLGTAVANATEQKVENADAPSGNDGKIKKQYMIIPSGGVEYKIKKENDLYVIKWTTKAGGDYSGKTQTLTEGQAFTPTK</sequence>
<dbReference type="HOGENOM" id="CLU_091705_7_3_9"/>
<dbReference type="Pfam" id="PF07963">
    <property type="entry name" value="N_methyl"/>
    <property type="match status" value="1"/>
</dbReference>
<name>G9X082_9FIRM</name>
<dbReference type="RefSeq" id="WP_009524478.1">
    <property type="nucleotide sequence ID" value="NZ_JH414546.1"/>
</dbReference>
<evidence type="ECO:0000256" key="1">
    <source>
        <dbReference type="SAM" id="Phobius"/>
    </source>
</evidence>
<keyword evidence="1" id="KW-0812">Transmembrane</keyword>
<protein>
    <recommendedName>
        <fullName evidence="4">Prepilin-type N-terminal cleavage/methylation domain-containing protein</fullName>
    </recommendedName>
</protein>
<reference evidence="2 3" key="1">
    <citation type="submission" date="2011-08" db="EMBL/GenBank/DDBJ databases">
        <title>The Genome Sequence of Eubacteriaceae bacterium ACC19a.</title>
        <authorList>
            <consortium name="The Broad Institute Genome Sequencing Platform"/>
            <person name="Earl A."/>
            <person name="Ward D."/>
            <person name="Feldgarden M."/>
            <person name="Gevers D."/>
            <person name="Sizova M."/>
            <person name="Hazen A."/>
            <person name="Epstein S."/>
            <person name="Young S.K."/>
            <person name="Zeng Q."/>
            <person name="Gargeya S."/>
            <person name="Fitzgerald M."/>
            <person name="Haas B."/>
            <person name="Abouelleil A."/>
            <person name="Alvarado L."/>
            <person name="Arachchi H.M."/>
            <person name="Berlin A."/>
            <person name="Brown A."/>
            <person name="Chapman S.B."/>
            <person name="Chen Z."/>
            <person name="Dunbar C."/>
            <person name="Freedman E."/>
            <person name="Gearin G."/>
            <person name="Gellesch M."/>
            <person name="Goldberg J."/>
            <person name="Griggs A."/>
            <person name="Gujja S."/>
            <person name="Heiman D."/>
            <person name="Howarth C."/>
            <person name="Larson L."/>
            <person name="Lui A."/>
            <person name="MacDonald P.J.P."/>
            <person name="Montmayeur A."/>
            <person name="Murphy C."/>
            <person name="Neiman D."/>
            <person name="Pearson M."/>
            <person name="Priest M."/>
            <person name="Roberts A."/>
            <person name="Saif S."/>
            <person name="Shea T."/>
            <person name="Shenoy N."/>
            <person name="Sisk P."/>
            <person name="Stolte C."/>
            <person name="Sykes S."/>
            <person name="Wortman J."/>
            <person name="Nusbaum C."/>
            <person name="Birren B."/>
        </authorList>
    </citation>
    <scope>NUCLEOTIDE SEQUENCE [LARGE SCALE GENOMIC DNA]</scope>
    <source>
        <strain evidence="2 3">ACC19a</strain>
    </source>
</reference>
<dbReference type="Gene3D" id="3.30.700.10">
    <property type="entry name" value="Glycoprotein, Type 4 Pilin"/>
    <property type="match status" value="1"/>
</dbReference>
<comment type="caution">
    <text evidence="2">The sequence shown here is derived from an EMBL/GenBank/DDBJ whole genome shotgun (WGS) entry which is preliminary data.</text>
</comment>
<dbReference type="Proteomes" id="UP000006437">
    <property type="component" value="Unassembled WGS sequence"/>
</dbReference>
<evidence type="ECO:0008006" key="4">
    <source>
        <dbReference type="Google" id="ProtNLM"/>
    </source>
</evidence>
<dbReference type="PANTHER" id="PTHR30093">
    <property type="entry name" value="GENERAL SECRETION PATHWAY PROTEIN G"/>
    <property type="match status" value="1"/>
</dbReference>
<dbReference type="PROSITE" id="PS00409">
    <property type="entry name" value="PROKAR_NTER_METHYL"/>
    <property type="match status" value="1"/>
</dbReference>
<keyword evidence="1" id="KW-0472">Membrane</keyword>
<dbReference type="BioCyc" id="EBAC796937-HMP:GMGH-241-MONOMER"/>
<dbReference type="AlphaFoldDB" id="G9X082"/>
<keyword evidence="1" id="KW-1133">Transmembrane helix</keyword>
<gene>
    <name evidence="2" type="ORF">HMPREF9629_00241</name>
</gene>
<feature type="transmembrane region" description="Helical" evidence="1">
    <location>
        <begin position="12"/>
        <end position="32"/>
    </location>
</feature>
<proteinExistence type="predicted"/>
<dbReference type="NCBIfam" id="TIGR02532">
    <property type="entry name" value="IV_pilin_GFxxxE"/>
    <property type="match status" value="1"/>
</dbReference>
<dbReference type="SUPFAM" id="SSF54523">
    <property type="entry name" value="Pili subunits"/>
    <property type="match status" value="1"/>
</dbReference>
<dbReference type="EMBL" id="AFZE01000012">
    <property type="protein sequence ID" value="EHL15502.1"/>
    <property type="molecule type" value="Genomic_DNA"/>
</dbReference>
<dbReference type="InterPro" id="IPR012902">
    <property type="entry name" value="N_methyl_site"/>
</dbReference>
<evidence type="ECO:0000313" key="3">
    <source>
        <dbReference type="Proteomes" id="UP000006437"/>
    </source>
</evidence>
<accession>G9X082</accession>
<evidence type="ECO:0000313" key="2">
    <source>
        <dbReference type="EMBL" id="EHL15502.1"/>
    </source>
</evidence>
<dbReference type="InterPro" id="IPR045584">
    <property type="entry name" value="Pilin-like"/>
</dbReference>